<dbReference type="Proteomes" id="UP000183447">
    <property type="component" value="Unassembled WGS sequence"/>
</dbReference>
<gene>
    <name evidence="2" type="ORF">SAMN02983003_3169</name>
</gene>
<feature type="chain" id="PRO_5012814789" evidence="1">
    <location>
        <begin position="24"/>
        <end position="108"/>
    </location>
</feature>
<dbReference type="EMBL" id="FPKU01000003">
    <property type="protein sequence ID" value="SFZ85997.1"/>
    <property type="molecule type" value="Genomic_DNA"/>
</dbReference>
<dbReference type="RefSeq" id="WP_072345254.1">
    <property type="nucleotide sequence ID" value="NZ_FPKU01000003.1"/>
</dbReference>
<evidence type="ECO:0000313" key="2">
    <source>
        <dbReference type="EMBL" id="SFZ85997.1"/>
    </source>
</evidence>
<evidence type="ECO:0000256" key="1">
    <source>
        <dbReference type="SAM" id="SignalP"/>
    </source>
</evidence>
<protein>
    <submittedName>
        <fullName evidence="2">Uncharacterized protein</fullName>
    </submittedName>
</protein>
<dbReference type="AlphaFoldDB" id="A0A1K2I0S7"/>
<proteinExistence type="predicted"/>
<organism evidence="2 3">
    <name type="scientific">Devosia enhydra</name>
    <dbReference type="NCBI Taxonomy" id="665118"/>
    <lineage>
        <taxon>Bacteria</taxon>
        <taxon>Pseudomonadati</taxon>
        <taxon>Pseudomonadota</taxon>
        <taxon>Alphaproteobacteria</taxon>
        <taxon>Hyphomicrobiales</taxon>
        <taxon>Devosiaceae</taxon>
        <taxon>Devosia</taxon>
    </lineage>
</organism>
<accession>A0A1K2I0S7</accession>
<keyword evidence="3" id="KW-1185">Reference proteome</keyword>
<sequence length="108" mass="11424">MLRRILSIAVIASLAFITPAAIAAPSPSAERLDDLSTFVAQVDPVDQCLRAIDPMTPVLFENPGAVACHPQRLAETGHCFIAVPVQAIAHAVVQLHARCAEPPPRGPD</sequence>
<feature type="signal peptide" evidence="1">
    <location>
        <begin position="1"/>
        <end position="23"/>
    </location>
</feature>
<name>A0A1K2I0S7_9HYPH</name>
<keyword evidence="1" id="KW-0732">Signal</keyword>
<dbReference type="STRING" id="665118.SAMN02983003_3169"/>
<evidence type="ECO:0000313" key="3">
    <source>
        <dbReference type="Proteomes" id="UP000183447"/>
    </source>
</evidence>
<reference evidence="2 3" key="1">
    <citation type="submission" date="2016-11" db="EMBL/GenBank/DDBJ databases">
        <authorList>
            <person name="Jaros S."/>
            <person name="Januszkiewicz K."/>
            <person name="Wedrychowicz H."/>
        </authorList>
    </citation>
    <scope>NUCLEOTIDE SEQUENCE [LARGE SCALE GENOMIC DNA]</scope>
    <source>
        <strain evidence="2 3">ATCC 23634</strain>
    </source>
</reference>